<dbReference type="Proteomes" id="UP000815677">
    <property type="component" value="Unassembled WGS sequence"/>
</dbReference>
<reference evidence="2" key="1">
    <citation type="submission" date="2014-09" db="EMBL/GenBank/DDBJ databases">
        <title>Genome sequence of the luminous mushroom Mycena chlorophos for searching fungal bioluminescence genes.</title>
        <authorList>
            <person name="Tanaka Y."/>
            <person name="Kasuga D."/>
            <person name="Oba Y."/>
            <person name="Hase S."/>
            <person name="Sato K."/>
            <person name="Oba Y."/>
            <person name="Sakakibara Y."/>
        </authorList>
    </citation>
    <scope>NUCLEOTIDE SEQUENCE</scope>
</reference>
<protein>
    <submittedName>
        <fullName evidence="2">Uncharacterized protein</fullName>
    </submittedName>
</protein>
<accession>A0ABQ0M4N6</accession>
<evidence type="ECO:0000313" key="3">
    <source>
        <dbReference type="Proteomes" id="UP000815677"/>
    </source>
</evidence>
<proteinExistence type="predicted"/>
<evidence type="ECO:0000313" key="2">
    <source>
        <dbReference type="EMBL" id="GAT58249.1"/>
    </source>
</evidence>
<feature type="region of interest" description="Disordered" evidence="1">
    <location>
        <begin position="110"/>
        <end position="129"/>
    </location>
</feature>
<organism evidence="2 3">
    <name type="scientific">Mycena chlorophos</name>
    <name type="common">Agaric fungus</name>
    <name type="synonym">Agaricus chlorophos</name>
    <dbReference type="NCBI Taxonomy" id="658473"/>
    <lineage>
        <taxon>Eukaryota</taxon>
        <taxon>Fungi</taxon>
        <taxon>Dikarya</taxon>
        <taxon>Basidiomycota</taxon>
        <taxon>Agaricomycotina</taxon>
        <taxon>Agaricomycetes</taxon>
        <taxon>Agaricomycetidae</taxon>
        <taxon>Agaricales</taxon>
        <taxon>Marasmiineae</taxon>
        <taxon>Mycenaceae</taxon>
        <taxon>Mycena</taxon>
    </lineage>
</organism>
<evidence type="ECO:0000256" key="1">
    <source>
        <dbReference type="SAM" id="MobiDB-lite"/>
    </source>
</evidence>
<gene>
    <name evidence="2" type="ORF">MCHLO_14701</name>
</gene>
<sequence length="129" mass="13281">MYPRGEGLRGAFCKAASSVVDARARLTAAKVSARDAKTTSPVDLPATQPGTSRGPLTAIGLMDSTGDPESFDDATPTLPSAHLKGKSPLTNSAVAREAPNTGAQAAFVHASKTTQDVPMPEIPVDVPRL</sequence>
<name>A0ABQ0M4N6_MYCCL</name>
<dbReference type="EMBL" id="DF849591">
    <property type="protein sequence ID" value="GAT58249.1"/>
    <property type="molecule type" value="Genomic_DNA"/>
</dbReference>
<feature type="region of interest" description="Disordered" evidence="1">
    <location>
        <begin position="30"/>
        <end position="87"/>
    </location>
</feature>
<keyword evidence="3" id="KW-1185">Reference proteome</keyword>